<reference evidence="1 2" key="1">
    <citation type="submission" date="2015-09" db="EMBL/GenBank/DDBJ databases">
        <title>Genome announcement of multiple Pseudomonas syringae strains.</title>
        <authorList>
            <person name="Thakur S."/>
            <person name="Wang P.W."/>
            <person name="Gong Y."/>
            <person name="Weir B.S."/>
            <person name="Guttman D.S."/>
        </authorList>
    </citation>
    <scope>NUCLEOTIDE SEQUENCE [LARGE SCALE GENOMIC DNA]</scope>
    <source>
        <strain evidence="1 2">ICMP16929</strain>
    </source>
</reference>
<gene>
    <name evidence="1" type="ORF">ALO94_200704</name>
</gene>
<dbReference type="Proteomes" id="UP000050384">
    <property type="component" value="Unassembled WGS sequence"/>
</dbReference>
<dbReference type="AlphaFoldDB" id="A0A0Q0F3R8"/>
<dbReference type="EMBL" id="LJRI01001544">
    <property type="protein sequence ID" value="KPY58214.1"/>
    <property type="molecule type" value="Genomic_DNA"/>
</dbReference>
<sequence length="98" mass="10952">MWLRTSTPIESRLAGCRTERADETCELILNSLFGCAFFLFESGTSVVEDPSSANVQSKTAFKHSLKLQIATIGAIYRYVYRGLSFTSRDWLHESLPGA</sequence>
<evidence type="ECO:0000313" key="2">
    <source>
        <dbReference type="Proteomes" id="UP000050384"/>
    </source>
</evidence>
<evidence type="ECO:0000313" key="1">
    <source>
        <dbReference type="EMBL" id="KPY58214.1"/>
    </source>
</evidence>
<name>A0A0Q0F3R8_PSESX</name>
<organism evidence="1 2">
    <name type="scientific">Pseudomonas syringae pv. spinaceae</name>
    <dbReference type="NCBI Taxonomy" id="264459"/>
    <lineage>
        <taxon>Bacteria</taxon>
        <taxon>Pseudomonadati</taxon>
        <taxon>Pseudomonadota</taxon>
        <taxon>Gammaproteobacteria</taxon>
        <taxon>Pseudomonadales</taxon>
        <taxon>Pseudomonadaceae</taxon>
        <taxon>Pseudomonas</taxon>
        <taxon>Pseudomonas syringae</taxon>
    </lineage>
</organism>
<protein>
    <submittedName>
        <fullName evidence="1">Uncharacterized protein</fullName>
    </submittedName>
</protein>
<comment type="caution">
    <text evidence="1">The sequence shown here is derived from an EMBL/GenBank/DDBJ whole genome shotgun (WGS) entry which is preliminary data.</text>
</comment>
<accession>A0A0Q0F3R8</accession>
<proteinExistence type="predicted"/>